<name>A0A1J6WRY9_9BACI</name>
<protein>
    <submittedName>
        <fullName evidence="1">DNA repair protein</fullName>
    </submittedName>
</protein>
<dbReference type="PANTHER" id="PTHR39337:SF1">
    <property type="entry name" value="BLR5642 PROTEIN"/>
    <property type="match status" value="1"/>
</dbReference>
<dbReference type="OrthoDB" id="9789109at2"/>
<organism evidence="1 2">
    <name type="scientific">Rossellomorea aquimaris</name>
    <dbReference type="NCBI Taxonomy" id="189382"/>
    <lineage>
        <taxon>Bacteria</taxon>
        <taxon>Bacillati</taxon>
        <taxon>Bacillota</taxon>
        <taxon>Bacilli</taxon>
        <taxon>Bacillales</taxon>
        <taxon>Bacillaceae</taxon>
        <taxon>Rossellomorea</taxon>
    </lineage>
</organism>
<proteinExistence type="predicted"/>
<evidence type="ECO:0000313" key="1">
    <source>
        <dbReference type="EMBL" id="OIU68601.1"/>
    </source>
</evidence>
<dbReference type="RefSeq" id="WP_071620029.1">
    <property type="nucleotide sequence ID" value="NZ_MINN01000128.1"/>
</dbReference>
<reference evidence="1 2" key="1">
    <citation type="submission" date="2016-09" db="EMBL/GenBank/DDBJ databases">
        <title>Bacillus aquimaris SAMM genome sequence reveals colonization and biosurfactant production capacities.</title>
        <authorList>
            <person name="Waghmode S.R."/>
            <person name="Suryavanshi M.V."/>
        </authorList>
    </citation>
    <scope>NUCLEOTIDE SEQUENCE [LARGE SCALE GENOMIC DNA]</scope>
    <source>
        <strain evidence="1 2">SAMM</strain>
    </source>
</reference>
<keyword evidence="2" id="KW-1185">Reference proteome</keyword>
<dbReference type="Proteomes" id="UP000182062">
    <property type="component" value="Unassembled WGS sequence"/>
</dbReference>
<dbReference type="PANTHER" id="PTHR39337">
    <property type="entry name" value="BLR5642 PROTEIN"/>
    <property type="match status" value="1"/>
</dbReference>
<sequence length="184" mass="20800">MEVYSIGHSTHTKDQFLKMLKAAEIEYIADIRAFPASRKYPQFKKENMSEWLAEAGCGYSHFPGLGGRRRLSGVIGENLNAGWNNRSFHNYADYTLTDEFKKGLSELKIAASDKRLAYMCSERHPARCHRLLISNVLKANGWDVRHIIDRSDGEAELVSHELGKWGAVPIIEEDGSVVYPELEG</sequence>
<dbReference type="InterPro" id="IPR014519">
    <property type="entry name" value="UCP024492"/>
</dbReference>
<comment type="caution">
    <text evidence="1">The sequence shown here is derived from an EMBL/GenBank/DDBJ whole genome shotgun (WGS) entry which is preliminary data.</text>
</comment>
<dbReference type="PIRSF" id="PIRSF024492">
    <property type="entry name" value="UCP024492"/>
    <property type="match status" value="1"/>
</dbReference>
<gene>
    <name evidence="1" type="ORF">BHE18_16895</name>
</gene>
<dbReference type="Pfam" id="PF04343">
    <property type="entry name" value="DUF488"/>
    <property type="match status" value="1"/>
</dbReference>
<accession>A0A1J6WRY9</accession>
<evidence type="ECO:0000313" key="2">
    <source>
        <dbReference type="Proteomes" id="UP000182062"/>
    </source>
</evidence>
<dbReference type="AlphaFoldDB" id="A0A1J6WRY9"/>
<dbReference type="EMBL" id="MINN01000128">
    <property type="protein sequence ID" value="OIU68601.1"/>
    <property type="molecule type" value="Genomic_DNA"/>
</dbReference>
<dbReference type="InterPro" id="IPR007438">
    <property type="entry name" value="DUF488"/>
</dbReference>